<reference evidence="2 3" key="1">
    <citation type="journal article" date="2022" name="Front. Cell. Infect. Microbiol.">
        <title>The Genomes of Two Strains of Taenia crassiceps the Animal Model for the Study of Human Cysticercosis.</title>
        <authorList>
            <person name="Bobes R.J."/>
            <person name="Estrada K."/>
            <person name="Rios-Valencia D.G."/>
            <person name="Calderon-Gallegos A."/>
            <person name="de la Torre P."/>
            <person name="Carrero J.C."/>
            <person name="Sanchez-Flores A."/>
            <person name="Laclette J.P."/>
        </authorList>
    </citation>
    <scope>NUCLEOTIDE SEQUENCE [LARGE SCALE GENOMIC DNA]</scope>
    <source>
        <strain evidence="2">WFUcys</strain>
    </source>
</reference>
<keyword evidence="3" id="KW-1185">Reference proteome</keyword>
<name>A0ABR4Q3M9_9CEST</name>
<organism evidence="2 3">
    <name type="scientific">Taenia crassiceps</name>
    <dbReference type="NCBI Taxonomy" id="6207"/>
    <lineage>
        <taxon>Eukaryota</taxon>
        <taxon>Metazoa</taxon>
        <taxon>Spiralia</taxon>
        <taxon>Lophotrochozoa</taxon>
        <taxon>Platyhelminthes</taxon>
        <taxon>Cestoda</taxon>
        <taxon>Eucestoda</taxon>
        <taxon>Cyclophyllidea</taxon>
        <taxon>Taeniidae</taxon>
        <taxon>Taenia</taxon>
    </lineage>
</organism>
<feature type="transmembrane region" description="Helical" evidence="1">
    <location>
        <begin position="61"/>
        <end position="84"/>
    </location>
</feature>
<feature type="transmembrane region" description="Helical" evidence="1">
    <location>
        <begin position="12"/>
        <end position="32"/>
    </location>
</feature>
<keyword evidence="1" id="KW-0812">Transmembrane</keyword>
<dbReference type="Proteomes" id="UP001651158">
    <property type="component" value="Unassembled WGS sequence"/>
</dbReference>
<dbReference type="EMBL" id="JAKROA010000014">
    <property type="protein sequence ID" value="KAL5104143.1"/>
    <property type="molecule type" value="Genomic_DNA"/>
</dbReference>
<sequence>MTKNGPHQFAQIVFTAVGILGFLLKFNSQFVYNLLNKATTKWPQKEVQDVVQFVQQYGSGLAIGFIILGLAVAIITLLGLFALLCNNRILVFTLTYGSELFVFFELL</sequence>
<protein>
    <submittedName>
        <fullName evidence="2">Uncharacterized protein</fullName>
    </submittedName>
</protein>
<keyword evidence="1" id="KW-0472">Membrane</keyword>
<comment type="caution">
    <text evidence="2">The sequence shown here is derived from an EMBL/GenBank/DDBJ whole genome shotgun (WGS) entry which is preliminary data.</text>
</comment>
<evidence type="ECO:0000313" key="2">
    <source>
        <dbReference type="EMBL" id="KAL5104143.1"/>
    </source>
</evidence>
<evidence type="ECO:0000256" key="1">
    <source>
        <dbReference type="SAM" id="Phobius"/>
    </source>
</evidence>
<proteinExistence type="predicted"/>
<gene>
    <name evidence="2" type="ORF">TcWFU_008788</name>
</gene>
<accession>A0ABR4Q3M9</accession>
<evidence type="ECO:0000313" key="3">
    <source>
        <dbReference type="Proteomes" id="UP001651158"/>
    </source>
</evidence>
<keyword evidence="1" id="KW-1133">Transmembrane helix</keyword>